<protein>
    <recommendedName>
        <fullName evidence="3">Essential protein Yae1 N-terminal domain-containing protein</fullName>
    </recommendedName>
</protein>
<organism evidence="1 2">
    <name type="scientific">Eubacterium plexicaudatum ASF492</name>
    <dbReference type="NCBI Taxonomy" id="1235802"/>
    <lineage>
        <taxon>Bacteria</taxon>
        <taxon>Bacillati</taxon>
        <taxon>Bacillota</taxon>
        <taxon>Clostridia</taxon>
        <taxon>Eubacteriales</taxon>
        <taxon>Eubacteriaceae</taxon>
        <taxon>Eubacterium</taxon>
    </lineage>
</organism>
<proteinExistence type="predicted"/>
<accession>N2BF21</accession>
<dbReference type="EMBL" id="AQFT01000014">
    <property type="protein sequence ID" value="EMZ37133.1"/>
    <property type="molecule type" value="Genomic_DNA"/>
</dbReference>
<dbReference type="Proteomes" id="UP000012589">
    <property type="component" value="Unassembled WGS sequence"/>
</dbReference>
<dbReference type="PANTHER" id="PTHR41317">
    <property type="entry name" value="PD-(D_E)XK NUCLEASE FAMILY TRANSPOSASE"/>
    <property type="match status" value="1"/>
</dbReference>
<reference evidence="1 2" key="1">
    <citation type="journal article" date="2014" name="Genome Announc.">
        <title>Draft genome sequences of the altered schaedler flora, a defined bacterial community from gnotobiotic mice.</title>
        <authorList>
            <person name="Wannemuehler M.J."/>
            <person name="Overstreet A.M."/>
            <person name="Ward D.V."/>
            <person name="Phillips G.J."/>
        </authorList>
    </citation>
    <scope>NUCLEOTIDE SEQUENCE [LARGE SCALE GENOMIC DNA]</scope>
    <source>
        <strain evidence="1 2">ASF492</strain>
    </source>
</reference>
<dbReference type="eggNOG" id="COG5464">
    <property type="taxonomic scope" value="Bacteria"/>
</dbReference>
<name>N2BF21_9FIRM</name>
<dbReference type="PANTHER" id="PTHR41317:SF1">
    <property type="entry name" value="PD-(D_E)XK NUCLEASE FAMILY TRANSPOSASE"/>
    <property type="match status" value="1"/>
</dbReference>
<dbReference type="PATRIC" id="fig|1235802.3.peg.499"/>
<evidence type="ECO:0000313" key="1">
    <source>
        <dbReference type="EMBL" id="EMZ37133.1"/>
    </source>
</evidence>
<dbReference type="STRING" id="1235802.C823_00476"/>
<dbReference type="HOGENOM" id="CLU_059548_4_0_9"/>
<gene>
    <name evidence="1" type="ORF">C823_00476</name>
</gene>
<evidence type="ECO:0000313" key="2">
    <source>
        <dbReference type="Proteomes" id="UP000012589"/>
    </source>
</evidence>
<evidence type="ECO:0008006" key="3">
    <source>
        <dbReference type="Google" id="ProtNLM"/>
    </source>
</evidence>
<sequence>MIAEKDPYIKSTYDQLQIISQDKEKRMEYEAREKAIRDHNQFLLEAEQRGMEKGMEEGMKKGMEKGMEEGRKLEAIAIARNMKKENFPDARIVRSTGLSASEVANL</sequence>
<dbReference type="AlphaFoldDB" id="N2BF21"/>
<keyword evidence="2" id="KW-1185">Reference proteome</keyword>
<comment type="caution">
    <text evidence="1">The sequence shown here is derived from an EMBL/GenBank/DDBJ whole genome shotgun (WGS) entry which is preliminary data.</text>
</comment>